<dbReference type="Gene3D" id="1.25.40.420">
    <property type="match status" value="1"/>
</dbReference>
<keyword evidence="3" id="KW-1185">Reference proteome</keyword>
<evidence type="ECO:0000313" key="2">
    <source>
        <dbReference type="EMBL" id="CAB4008510.1"/>
    </source>
</evidence>
<dbReference type="EMBL" id="CACRXK020006145">
    <property type="protein sequence ID" value="CAB4008510.1"/>
    <property type="molecule type" value="Genomic_DNA"/>
</dbReference>
<dbReference type="SMART" id="SM00225">
    <property type="entry name" value="BTB"/>
    <property type="match status" value="1"/>
</dbReference>
<dbReference type="PANTHER" id="PTHR45774:SF3">
    <property type="entry name" value="BTB (POZ) DOMAIN-CONTAINING 2B-RELATED"/>
    <property type="match status" value="1"/>
</dbReference>
<reference evidence="2" key="1">
    <citation type="submission" date="2020-04" db="EMBL/GenBank/DDBJ databases">
        <authorList>
            <person name="Alioto T."/>
            <person name="Alioto T."/>
            <person name="Gomez Garrido J."/>
        </authorList>
    </citation>
    <scope>NUCLEOTIDE SEQUENCE</scope>
    <source>
        <strain evidence="2">A484AB</strain>
    </source>
</reference>
<feature type="compositionally biased region" description="Basic residues" evidence="1">
    <location>
        <begin position="360"/>
        <end position="373"/>
    </location>
</feature>
<dbReference type="OrthoDB" id="45365at2759"/>
<name>A0A7D9EFN1_PARCT</name>
<comment type="caution">
    <text evidence="2">The sequence shown here is derived from an EMBL/GenBank/DDBJ whole genome shotgun (WGS) entry which is preliminary data.</text>
</comment>
<dbReference type="Pfam" id="PF07707">
    <property type="entry name" value="BACK"/>
    <property type="match status" value="1"/>
</dbReference>
<dbReference type="Proteomes" id="UP001152795">
    <property type="component" value="Unassembled WGS sequence"/>
</dbReference>
<dbReference type="SMART" id="SM00875">
    <property type="entry name" value="BACK"/>
    <property type="match status" value="1"/>
</dbReference>
<dbReference type="PROSITE" id="PS50097">
    <property type="entry name" value="BTB"/>
    <property type="match status" value="1"/>
</dbReference>
<dbReference type="InterPro" id="IPR011705">
    <property type="entry name" value="BACK"/>
</dbReference>
<evidence type="ECO:0000313" key="3">
    <source>
        <dbReference type="Proteomes" id="UP001152795"/>
    </source>
</evidence>
<dbReference type="Pfam" id="PF00651">
    <property type="entry name" value="BTB"/>
    <property type="match status" value="1"/>
</dbReference>
<evidence type="ECO:0000256" key="1">
    <source>
        <dbReference type="SAM" id="MobiDB-lite"/>
    </source>
</evidence>
<dbReference type="GO" id="GO:0022008">
    <property type="term" value="P:neurogenesis"/>
    <property type="evidence" value="ECO:0007669"/>
    <property type="project" value="TreeGrafter"/>
</dbReference>
<proteinExistence type="predicted"/>
<dbReference type="AlphaFoldDB" id="A0A7D9EFN1"/>
<dbReference type="SUPFAM" id="SSF54695">
    <property type="entry name" value="POZ domain"/>
    <property type="match status" value="1"/>
</dbReference>
<gene>
    <name evidence="2" type="ORF">PACLA_8A042839</name>
</gene>
<organism evidence="2 3">
    <name type="scientific">Paramuricea clavata</name>
    <name type="common">Red gorgonian</name>
    <name type="synonym">Violescent sea-whip</name>
    <dbReference type="NCBI Taxonomy" id="317549"/>
    <lineage>
        <taxon>Eukaryota</taxon>
        <taxon>Metazoa</taxon>
        <taxon>Cnidaria</taxon>
        <taxon>Anthozoa</taxon>
        <taxon>Octocorallia</taxon>
        <taxon>Malacalcyonacea</taxon>
        <taxon>Plexauridae</taxon>
        <taxon>Paramuricea</taxon>
    </lineage>
</organism>
<protein>
    <submittedName>
        <fullName evidence="2">BTB POZ domain-containing 6 isoform X4</fullName>
    </submittedName>
</protein>
<dbReference type="Gene3D" id="3.30.710.10">
    <property type="entry name" value="Potassium Channel Kv1.1, Chain A"/>
    <property type="match status" value="1"/>
</dbReference>
<dbReference type="PANTHER" id="PTHR45774">
    <property type="entry name" value="BTB/POZ DOMAIN-CONTAINING"/>
    <property type="match status" value="1"/>
</dbReference>
<dbReference type="InterPro" id="IPR011333">
    <property type="entry name" value="SKP1/BTB/POZ_sf"/>
</dbReference>
<dbReference type="GO" id="GO:0005829">
    <property type="term" value="C:cytosol"/>
    <property type="evidence" value="ECO:0007669"/>
    <property type="project" value="TreeGrafter"/>
</dbReference>
<accession>A0A7D9EFN1</accession>
<feature type="region of interest" description="Disordered" evidence="1">
    <location>
        <begin position="354"/>
        <end position="373"/>
    </location>
</feature>
<dbReference type="InterPro" id="IPR000210">
    <property type="entry name" value="BTB/POZ_dom"/>
</dbReference>
<sequence length="373" mass="42812">MAFAQNDDVIVHCESKPPQSDVKQSAHSVDWQSTKKSVSERNSHMFNNSDMSDICFTWEGSDKILYAHKYVLGTSSAVFHAMFYGDLAEKNSVVHLSDTDEKSLEEFLRFLYTDECNLTTDNIISVLYLSKKYIVPSLTEKCVNNLKCSIEAENVMSILEQATHFDESKLEMSCWKFIESNTKQAVVSTDFDNISQKTLASLLSRNDLDIVEVELFRAVLKWSDFQCSKKDMESDFQCSKKDMESDFQCSKKDIEATRESRRSVIGDAIYDLRFLAMNEKEFAQNVATSGLLTAEEMIPIYNKFNGIDSPDLKWKLSEKRSINNKIGSSDVHPLFQKYKCHEKGFYDYVCRKPEEESGRKSKNKTKKYTATRA</sequence>